<keyword evidence="2" id="KW-0732">Signal</keyword>
<comment type="caution">
    <text evidence="3">The sequence shown here is derived from an EMBL/GenBank/DDBJ whole genome shotgun (WGS) entry which is preliminary data.</text>
</comment>
<keyword evidence="4" id="KW-1185">Reference proteome</keyword>
<dbReference type="EMBL" id="JAACJP010000028">
    <property type="protein sequence ID" value="KAF5376456.1"/>
    <property type="molecule type" value="Genomic_DNA"/>
</dbReference>
<evidence type="ECO:0000256" key="2">
    <source>
        <dbReference type="SAM" id="SignalP"/>
    </source>
</evidence>
<dbReference type="AlphaFoldDB" id="A0A8H5H3V6"/>
<feature type="chain" id="PRO_5034277792" evidence="2">
    <location>
        <begin position="20"/>
        <end position="193"/>
    </location>
</feature>
<proteinExistence type="predicted"/>
<feature type="region of interest" description="Disordered" evidence="1">
    <location>
        <begin position="101"/>
        <end position="130"/>
    </location>
</feature>
<feature type="signal peptide" evidence="2">
    <location>
        <begin position="1"/>
        <end position="19"/>
    </location>
</feature>
<evidence type="ECO:0000256" key="1">
    <source>
        <dbReference type="SAM" id="MobiDB-lite"/>
    </source>
</evidence>
<name>A0A8H5H3V6_9AGAR</name>
<evidence type="ECO:0000313" key="3">
    <source>
        <dbReference type="EMBL" id="KAF5376456.1"/>
    </source>
</evidence>
<reference evidence="3 4" key="1">
    <citation type="journal article" date="2020" name="ISME J.">
        <title>Uncovering the hidden diversity of litter-decomposition mechanisms in mushroom-forming fungi.</title>
        <authorList>
            <person name="Floudas D."/>
            <person name="Bentzer J."/>
            <person name="Ahren D."/>
            <person name="Johansson T."/>
            <person name="Persson P."/>
            <person name="Tunlid A."/>
        </authorList>
    </citation>
    <scope>NUCLEOTIDE SEQUENCE [LARGE SCALE GENOMIC DNA]</scope>
    <source>
        <strain evidence="3 4">CBS 661.87</strain>
    </source>
</reference>
<organism evidence="3 4">
    <name type="scientific">Tricholomella constricta</name>
    <dbReference type="NCBI Taxonomy" id="117010"/>
    <lineage>
        <taxon>Eukaryota</taxon>
        <taxon>Fungi</taxon>
        <taxon>Dikarya</taxon>
        <taxon>Basidiomycota</taxon>
        <taxon>Agaricomycotina</taxon>
        <taxon>Agaricomycetes</taxon>
        <taxon>Agaricomycetidae</taxon>
        <taxon>Agaricales</taxon>
        <taxon>Tricholomatineae</taxon>
        <taxon>Lyophyllaceae</taxon>
        <taxon>Tricholomella</taxon>
    </lineage>
</organism>
<feature type="compositionally biased region" description="Polar residues" evidence="1">
    <location>
        <begin position="117"/>
        <end position="130"/>
    </location>
</feature>
<feature type="region of interest" description="Disordered" evidence="1">
    <location>
        <begin position="147"/>
        <end position="170"/>
    </location>
</feature>
<gene>
    <name evidence="3" type="ORF">D9615_008604</name>
</gene>
<accession>A0A8H5H3V6</accession>
<evidence type="ECO:0000313" key="4">
    <source>
        <dbReference type="Proteomes" id="UP000565441"/>
    </source>
</evidence>
<protein>
    <submittedName>
        <fullName evidence="3">Uncharacterized protein</fullName>
    </submittedName>
</protein>
<sequence>MRLTLLVFVPGLLASQAGALSLGPRTILRGLLARQTDPLASVPPETCESTDCLCTVTTGRLLEDCIECGVDILPTPETIAAGQGILDGTGTSVPSLTISPRLTTSAGAPTDSLDPVSLTTNTSGSPTISAGTFPLTSISRIVQTTVTTMPEPEEPESSAGATSDPPNNGARGLAGGVATLVVGLITGAAIGLV</sequence>
<dbReference type="Proteomes" id="UP000565441">
    <property type="component" value="Unassembled WGS sequence"/>
</dbReference>